<dbReference type="PATRIC" id="fig|937777.3.peg.1841"/>
<dbReference type="HOGENOM" id="CLU_2600267_0_0_0"/>
<dbReference type="KEGG" id="dpd:Deipe_1840"/>
<proteinExistence type="predicted"/>
<keyword evidence="2" id="KW-1185">Reference proteome</keyword>
<dbReference type="Proteomes" id="UP000010467">
    <property type="component" value="Chromosome"/>
</dbReference>
<dbReference type="AlphaFoldDB" id="L0A0I3"/>
<evidence type="ECO:0000313" key="1">
    <source>
        <dbReference type="EMBL" id="AFZ67356.1"/>
    </source>
</evidence>
<organism evidence="1 2">
    <name type="scientific">Deinococcus peraridilitoris (strain DSM 19664 / LMG 22246 / CIP 109416 / KR-200)</name>
    <dbReference type="NCBI Taxonomy" id="937777"/>
    <lineage>
        <taxon>Bacteria</taxon>
        <taxon>Thermotogati</taxon>
        <taxon>Deinococcota</taxon>
        <taxon>Deinococci</taxon>
        <taxon>Deinococcales</taxon>
        <taxon>Deinococcaceae</taxon>
        <taxon>Deinococcus</taxon>
    </lineage>
</organism>
<accession>L0A0I3</accession>
<dbReference type="EMBL" id="CP003382">
    <property type="protein sequence ID" value="AFZ67356.1"/>
    <property type="molecule type" value="Genomic_DNA"/>
</dbReference>
<dbReference type="RefSeq" id="WP_015235661.1">
    <property type="nucleotide sequence ID" value="NC_019793.1"/>
</dbReference>
<sequence length="79" mass="8667">MIDTLTCHWVPNTVDRVLVVTTHEKAEVHIDRIRRVLGCEALEALYLRGHFALSTSGRATSQAMQALTASSITFAQAAD</sequence>
<name>L0A0I3_DEIPD</name>
<protein>
    <submittedName>
        <fullName evidence="1">Uncharacterized protein</fullName>
    </submittedName>
</protein>
<evidence type="ECO:0000313" key="2">
    <source>
        <dbReference type="Proteomes" id="UP000010467"/>
    </source>
</evidence>
<gene>
    <name evidence="1" type="ordered locus">Deipe_1840</name>
</gene>
<reference evidence="2" key="1">
    <citation type="submission" date="2012-03" db="EMBL/GenBank/DDBJ databases">
        <title>Complete sequence of chromosome of Deinococcus peraridilitoris DSM 19664.</title>
        <authorList>
            <person name="Lucas S."/>
            <person name="Copeland A."/>
            <person name="Lapidus A."/>
            <person name="Glavina del Rio T."/>
            <person name="Dalin E."/>
            <person name="Tice H."/>
            <person name="Bruce D."/>
            <person name="Goodwin L."/>
            <person name="Pitluck S."/>
            <person name="Peters L."/>
            <person name="Mikhailova N."/>
            <person name="Lu M."/>
            <person name="Kyrpides N."/>
            <person name="Mavromatis K."/>
            <person name="Ivanova N."/>
            <person name="Brettin T."/>
            <person name="Detter J.C."/>
            <person name="Han C."/>
            <person name="Larimer F."/>
            <person name="Land M."/>
            <person name="Hauser L."/>
            <person name="Markowitz V."/>
            <person name="Cheng J.-F."/>
            <person name="Hugenholtz P."/>
            <person name="Woyke T."/>
            <person name="Wu D."/>
            <person name="Pukall R."/>
            <person name="Steenblock K."/>
            <person name="Brambilla E."/>
            <person name="Klenk H.-P."/>
            <person name="Eisen J.A."/>
        </authorList>
    </citation>
    <scope>NUCLEOTIDE SEQUENCE [LARGE SCALE GENOMIC DNA]</scope>
    <source>
        <strain evidence="2">DSM 19664 / LMG 22246 / CIP 109416 / KR-200</strain>
    </source>
</reference>